<sequence length="402" mass="46663">MAYEMAILENKLTDEQMKLAKQYCLQNFVKNLTLNARLAKNDIYKLEMATRGQAENLLWKLLRINRITASRSSGVGFCGDDMPAIIYGKKHEKLLKENHLLMSIVRDSIEDKLKKKIVEEVLECGLFLSEIGLYSASPDAYFKLDSGELVVMEIKCPYTYRNETLQGLRTKMNNTRNRYRVAHTAFSVNRNNDMHVIVEKRNDHYRQMQAQLYVTGGVMAVYVVKFSDMPEIHFVNRDEKLIKEMRDRELYKLGVYVNENKKNRVMVMEKERLDSFINMQLSEGMSAKELIKEGLYHYCGQIICYFCNQHFEIIDKTIAEIRLEHNNTCDKKDNISMIKVAHGKYINIKDRINNLNATLKFDSTECQRLAKDGYFYDGSKIVLYCCGGSDSHRSGCRKASTN</sequence>
<keyword evidence="1" id="KW-0540">Nuclease</keyword>
<dbReference type="Proteomes" id="UP000829694">
    <property type="component" value="Segment"/>
</dbReference>
<dbReference type="GeneID" id="80539478"/>
<dbReference type="KEGG" id="vg:80539478"/>
<keyword evidence="2" id="KW-0255">Endonuclease</keyword>
<protein>
    <submittedName>
        <fullName evidence="5">Alk-exo</fullName>
    </submittedName>
</protein>
<evidence type="ECO:0000256" key="2">
    <source>
        <dbReference type="ARBA" id="ARBA00022759"/>
    </source>
</evidence>
<dbReference type="PANTHER" id="PTHR46609">
    <property type="entry name" value="EXONUCLEASE, PHAGE-TYPE/RECB, C-TERMINAL DOMAIN-CONTAINING PROTEIN"/>
    <property type="match status" value="1"/>
</dbReference>
<proteinExistence type="predicted"/>
<dbReference type="InterPro" id="IPR051703">
    <property type="entry name" value="NF-kappa-B_Signaling_Reg"/>
</dbReference>
<dbReference type="InterPro" id="IPR011604">
    <property type="entry name" value="PDDEXK-like_dom_sf"/>
</dbReference>
<evidence type="ECO:0000256" key="3">
    <source>
        <dbReference type="ARBA" id="ARBA00022801"/>
    </source>
</evidence>
<dbReference type="SUPFAM" id="SSF57924">
    <property type="entry name" value="Inhibitor of apoptosis (IAP) repeat"/>
    <property type="match status" value="1"/>
</dbReference>
<evidence type="ECO:0000313" key="6">
    <source>
        <dbReference type="Proteomes" id="UP000829694"/>
    </source>
</evidence>
<dbReference type="SUPFAM" id="SSF52980">
    <property type="entry name" value="Restriction endonuclease-like"/>
    <property type="match status" value="1"/>
</dbReference>
<dbReference type="RefSeq" id="YP_010800832.1">
    <property type="nucleotide sequence ID" value="NC_076905.1"/>
</dbReference>
<dbReference type="GO" id="GO:0004527">
    <property type="term" value="F:exonuclease activity"/>
    <property type="evidence" value="ECO:0007669"/>
    <property type="project" value="UniProtKB-KW"/>
</dbReference>
<keyword evidence="3" id="KW-0378">Hydrolase</keyword>
<dbReference type="EMBL" id="MT844067">
    <property type="protein sequence ID" value="QOD40077.1"/>
    <property type="molecule type" value="Genomic_DNA"/>
</dbReference>
<keyword evidence="6" id="KW-1185">Reference proteome</keyword>
<evidence type="ECO:0000256" key="4">
    <source>
        <dbReference type="ARBA" id="ARBA00022839"/>
    </source>
</evidence>
<keyword evidence="4" id="KW-0269">Exonuclease</keyword>
<gene>
    <name evidence="5" type="primary">alk-exo</name>
    <name evidence="5" type="ORF">H4Q86_114</name>
</gene>
<name>A0AAE7SYT7_9BBAC</name>
<dbReference type="Gene3D" id="3.90.320.10">
    <property type="match status" value="1"/>
</dbReference>
<dbReference type="InterPro" id="IPR011335">
    <property type="entry name" value="Restrct_endonuc-II-like"/>
</dbReference>
<dbReference type="InterPro" id="IPR034720">
    <property type="entry name" value="Viral_alk_exo"/>
</dbReference>
<dbReference type="PANTHER" id="PTHR46609:SF8">
    <property type="entry name" value="YQAJ VIRAL RECOMBINASE DOMAIN-CONTAINING PROTEIN"/>
    <property type="match status" value="1"/>
</dbReference>
<accession>A0AAE7SYT7</accession>
<dbReference type="GO" id="GO:0004519">
    <property type="term" value="F:endonuclease activity"/>
    <property type="evidence" value="ECO:0007669"/>
    <property type="project" value="UniProtKB-KW"/>
</dbReference>
<organism evidence="5 6">
    <name type="scientific">Matsumuraeses phaseoli granulovirus</name>
    <dbReference type="NCBI Taxonomy" id="2760664"/>
    <lineage>
        <taxon>Viruses</taxon>
        <taxon>Viruses incertae sedis</taxon>
        <taxon>Naldaviricetes</taxon>
        <taxon>Lefavirales</taxon>
        <taxon>Baculoviridae</taxon>
        <taxon>Betabaculovirus</taxon>
        <taxon>Betabaculovirus maphaseoli</taxon>
    </lineage>
</organism>
<evidence type="ECO:0000256" key="1">
    <source>
        <dbReference type="ARBA" id="ARBA00022722"/>
    </source>
</evidence>
<dbReference type="Gene3D" id="1.10.1170.10">
    <property type="entry name" value="Inhibitor Of Apoptosis Protein (2mihbC-IAP-1), Chain A"/>
    <property type="match status" value="1"/>
</dbReference>
<dbReference type="Pfam" id="PF01771">
    <property type="entry name" value="Viral_alk_exo"/>
    <property type="match status" value="1"/>
</dbReference>
<evidence type="ECO:0000313" key="5">
    <source>
        <dbReference type="EMBL" id="QOD40077.1"/>
    </source>
</evidence>
<reference evidence="5" key="1">
    <citation type="journal article" date="2020" name="Viruses">
        <title>Genome Analysis of a Novel Clade b Betabaculovirus Isolated from the Legume Pest Matsumuraeses phaseoli (Lepidoptera: Tortricidae).</title>
        <authorList>
            <person name="Shu R."/>
            <person name="Meng Q."/>
            <person name="Miao L."/>
            <person name="Liang H."/>
            <person name="Chen J."/>
            <person name="Xu Y."/>
            <person name="Cheng L."/>
            <person name="Jin W."/>
            <person name="Qin Q."/>
            <person name="Zhang H."/>
        </authorList>
    </citation>
    <scope>NUCLEOTIDE SEQUENCE</scope>
    <source>
        <strain evidence="5">IOZ01</strain>
    </source>
</reference>